<accession>A0A3M6CAP6</accession>
<sequence>MHRFCCRLPADRGQAKRRQVNLIVLKLAFMSHQEISVPADTSVR</sequence>
<dbReference type="EMBL" id="RBUQ01000078">
    <property type="protein sequence ID" value="RMV40788.1"/>
    <property type="molecule type" value="Genomic_DNA"/>
</dbReference>
<dbReference type="Proteomes" id="UP000271631">
    <property type="component" value="Unassembled WGS sequence"/>
</dbReference>
<evidence type="ECO:0000313" key="1">
    <source>
        <dbReference type="EMBL" id="RMV40788.1"/>
    </source>
</evidence>
<gene>
    <name evidence="1" type="ORF">ALP13_103671</name>
</gene>
<reference evidence="1 2" key="1">
    <citation type="submission" date="2018-08" db="EMBL/GenBank/DDBJ databases">
        <title>Recombination of ecologically and evolutionarily significant loci maintains genetic cohesion in the Pseudomonas syringae species complex.</title>
        <authorList>
            <person name="Dillon M."/>
            <person name="Thakur S."/>
            <person name="Almeida R.N.D."/>
            <person name="Weir B.S."/>
            <person name="Guttman D.S."/>
        </authorList>
    </citation>
    <scope>NUCLEOTIDE SEQUENCE [LARGE SCALE GENOMIC DNA]</scope>
    <source>
        <strain evidence="1 2">ICMP 11281</strain>
    </source>
</reference>
<protein>
    <submittedName>
        <fullName evidence="1">Uncharacterized protein</fullName>
    </submittedName>
</protein>
<organism evidence="1 2">
    <name type="scientific">Pseudomonas syringae pv. maculicola</name>
    <dbReference type="NCBI Taxonomy" id="59511"/>
    <lineage>
        <taxon>Bacteria</taxon>
        <taxon>Pseudomonadati</taxon>
        <taxon>Pseudomonadota</taxon>
        <taxon>Gammaproteobacteria</taxon>
        <taxon>Pseudomonadales</taxon>
        <taxon>Pseudomonadaceae</taxon>
        <taxon>Pseudomonas</taxon>
    </lineage>
</organism>
<evidence type="ECO:0000313" key="2">
    <source>
        <dbReference type="Proteomes" id="UP000271631"/>
    </source>
</evidence>
<dbReference type="AlphaFoldDB" id="A0A3M6CAP6"/>
<comment type="caution">
    <text evidence="1">The sequence shown here is derived from an EMBL/GenBank/DDBJ whole genome shotgun (WGS) entry which is preliminary data.</text>
</comment>
<name>A0A3M6CAP6_PSEYM</name>
<proteinExistence type="predicted"/>